<feature type="binding site" evidence="17">
    <location>
        <position position="24"/>
    </location>
    <ligand>
        <name>[4Fe-4S] cluster</name>
        <dbReference type="ChEBI" id="CHEBI:49883"/>
    </ligand>
</feature>
<evidence type="ECO:0000313" key="19">
    <source>
        <dbReference type="Proteomes" id="UP000823636"/>
    </source>
</evidence>
<keyword evidence="12 17" id="KW-0411">Iron-sulfur</keyword>
<keyword evidence="11 17" id="KW-0408">Iron</keyword>
<proteinExistence type="inferred from homology"/>
<dbReference type="Pfam" id="PF02677">
    <property type="entry name" value="QueH"/>
    <property type="match status" value="1"/>
</dbReference>
<keyword evidence="13 17" id="KW-1015">Disulfide bond</keyword>
<reference evidence="18" key="1">
    <citation type="submission" date="2020-10" db="EMBL/GenBank/DDBJ databases">
        <authorList>
            <person name="Gilroy R."/>
        </authorList>
    </citation>
    <scope>NUCLEOTIDE SEQUENCE</scope>
    <source>
        <strain evidence="18">G3-4614</strain>
    </source>
</reference>
<dbReference type="InterPro" id="IPR003828">
    <property type="entry name" value="QueH"/>
</dbReference>
<evidence type="ECO:0000256" key="13">
    <source>
        <dbReference type="ARBA" id="ARBA00023157"/>
    </source>
</evidence>
<evidence type="ECO:0000256" key="8">
    <source>
        <dbReference type="ARBA" id="ARBA00022723"/>
    </source>
</evidence>
<dbReference type="EMBL" id="JADIMW010000078">
    <property type="protein sequence ID" value="MBO8438702.1"/>
    <property type="molecule type" value="Genomic_DNA"/>
</dbReference>
<dbReference type="PANTHER" id="PTHR36701">
    <property type="entry name" value="EPOXYQUEUOSINE REDUCTASE QUEH"/>
    <property type="match status" value="1"/>
</dbReference>
<evidence type="ECO:0000256" key="16">
    <source>
        <dbReference type="ARBA" id="ARBA00047415"/>
    </source>
</evidence>
<comment type="function">
    <text evidence="1 17">Catalyzes the conversion of epoxyqueuosine (oQ) to queuosine (Q), which is a hypermodified base found in the wobble positions of tRNA(Asp), tRNA(Asn), tRNA(His) and tRNA(Tyr).</text>
</comment>
<evidence type="ECO:0000256" key="5">
    <source>
        <dbReference type="ARBA" id="ARBA00016895"/>
    </source>
</evidence>
<evidence type="ECO:0000256" key="7">
    <source>
        <dbReference type="ARBA" id="ARBA00022694"/>
    </source>
</evidence>
<evidence type="ECO:0000256" key="12">
    <source>
        <dbReference type="ARBA" id="ARBA00023014"/>
    </source>
</evidence>
<comment type="caution">
    <text evidence="18">The sequence shown here is derived from an EMBL/GenBank/DDBJ whole genome shotgun (WGS) entry which is preliminary data.</text>
</comment>
<evidence type="ECO:0000313" key="18">
    <source>
        <dbReference type="EMBL" id="MBO8438702.1"/>
    </source>
</evidence>
<dbReference type="GO" id="GO:0051539">
    <property type="term" value="F:4 iron, 4 sulfur cluster binding"/>
    <property type="evidence" value="ECO:0007669"/>
    <property type="project" value="UniProtKB-UniRule"/>
</dbReference>
<keyword evidence="9 17" id="KW-0671">Queuosine biosynthesis</keyword>
<evidence type="ECO:0000256" key="14">
    <source>
        <dbReference type="ARBA" id="ARBA00023284"/>
    </source>
</evidence>
<evidence type="ECO:0000256" key="11">
    <source>
        <dbReference type="ARBA" id="ARBA00023004"/>
    </source>
</evidence>
<feature type="binding site" evidence="17">
    <location>
        <position position="25"/>
    </location>
    <ligand>
        <name>[4Fe-4S] cluster</name>
        <dbReference type="ChEBI" id="CHEBI:49883"/>
    </ligand>
</feature>
<keyword evidence="10 17" id="KW-0560">Oxidoreductase</keyword>
<evidence type="ECO:0000256" key="1">
    <source>
        <dbReference type="ARBA" id="ARBA00002268"/>
    </source>
</evidence>
<comment type="pathway">
    <text evidence="2 17">tRNA modification; tRNA-queuosine biosynthesis.</text>
</comment>
<dbReference type="AlphaFoldDB" id="A0A9D9E4Q6"/>
<dbReference type="GO" id="GO:0052693">
    <property type="term" value="F:epoxyqueuosine reductase activity"/>
    <property type="evidence" value="ECO:0007669"/>
    <property type="project" value="UniProtKB-UniRule"/>
</dbReference>
<evidence type="ECO:0000256" key="6">
    <source>
        <dbReference type="ARBA" id="ARBA00022485"/>
    </source>
</evidence>
<dbReference type="GO" id="GO:0008616">
    <property type="term" value="P:tRNA queuosine(34) biosynthetic process"/>
    <property type="evidence" value="ECO:0007669"/>
    <property type="project" value="UniProtKB-UniRule"/>
</dbReference>
<evidence type="ECO:0000256" key="10">
    <source>
        <dbReference type="ARBA" id="ARBA00023002"/>
    </source>
</evidence>
<keyword evidence="7 17" id="KW-0819">tRNA processing</keyword>
<keyword evidence="8 17" id="KW-0479">Metal-binding</keyword>
<evidence type="ECO:0000256" key="2">
    <source>
        <dbReference type="ARBA" id="ARBA00004691"/>
    </source>
</evidence>
<organism evidence="18 19">
    <name type="scientific">Candidatus Caccoplasma merdipullorum</name>
    <dbReference type="NCBI Taxonomy" id="2840718"/>
    <lineage>
        <taxon>Bacteria</taxon>
        <taxon>Pseudomonadati</taxon>
        <taxon>Bacteroidota</taxon>
        <taxon>Bacteroidia</taxon>
        <taxon>Bacteroidales</taxon>
        <taxon>Bacteroidaceae</taxon>
        <taxon>Bacteroidaceae incertae sedis</taxon>
        <taxon>Candidatus Caccoplasma</taxon>
    </lineage>
</organism>
<sequence length="209" mass="23742">MESVKNKIKLMPPAGVSRIVLHSCCAPCSSAIIEALLYNGITPLIYYCNPNIYPFDEYLKRKDEITAYAGKLGLEIADGDYDHDSWLASVTAIAGREDEPERGARCLDCFTHRLLQAARFTREKGYAVFTTTLASSRWKDINQICAAGRAAAAAVGDVIFWEQNWRKGGLYERRNYLLKEEKFYNQQYCGCEYSLRNMQKHRSGKEEGK</sequence>
<protein>
    <recommendedName>
        <fullName evidence="5 17">Epoxyqueuosine reductase QueH</fullName>
        <ecNumber evidence="4 17">1.17.99.6</ecNumber>
    </recommendedName>
    <alternativeName>
        <fullName evidence="15 17">Queuosine biosynthesis protein QueH</fullName>
    </alternativeName>
</protein>
<evidence type="ECO:0000256" key="4">
    <source>
        <dbReference type="ARBA" id="ARBA00012622"/>
    </source>
</evidence>
<evidence type="ECO:0000256" key="17">
    <source>
        <dbReference type="HAMAP-Rule" id="MF_02089"/>
    </source>
</evidence>
<dbReference type="GO" id="GO:0046872">
    <property type="term" value="F:metal ion binding"/>
    <property type="evidence" value="ECO:0007669"/>
    <property type="project" value="UniProtKB-KW"/>
</dbReference>
<evidence type="ECO:0000256" key="3">
    <source>
        <dbReference type="ARBA" id="ARBA00008207"/>
    </source>
</evidence>
<dbReference type="Proteomes" id="UP000823636">
    <property type="component" value="Unassembled WGS sequence"/>
</dbReference>
<evidence type="ECO:0000256" key="9">
    <source>
        <dbReference type="ARBA" id="ARBA00022785"/>
    </source>
</evidence>
<feature type="binding site" evidence="17">
    <location>
        <position position="109"/>
    </location>
    <ligand>
        <name>[4Fe-4S] cluster</name>
        <dbReference type="ChEBI" id="CHEBI:49883"/>
    </ligand>
</feature>
<feature type="disulfide bond" description="Redox-active" evidence="17">
    <location>
        <begin position="189"/>
        <end position="191"/>
    </location>
</feature>
<keyword evidence="14 17" id="KW-0676">Redox-active center</keyword>
<accession>A0A9D9E4Q6</accession>
<feature type="binding site" evidence="17">
    <location>
        <position position="106"/>
    </location>
    <ligand>
        <name>[4Fe-4S] cluster</name>
        <dbReference type="ChEBI" id="CHEBI:49883"/>
    </ligand>
</feature>
<reference evidence="18" key="2">
    <citation type="journal article" date="2021" name="PeerJ">
        <title>Extensive microbial diversity within the chicken gut microbiome revealed by metagenomics and culture.</title>
        <authorList>
            <person name="Gilroy R."/>
            <person name="Ravi A."/>
            <person name="Getino M."/>
            <person name="Pursley I."/>
            <person name="Horton D.L."/>
            <person name="Alikhan N.F."/>
            <person name="Baker D."/>
            <person name="Gharbi K."/>
            <person name="Hall N."/>
            <person name="Watson M."/>
            <person name="Adriaenssens E.M."/>
            <person name="Foster-Nyarko E."/>
            <person name="Jarju S."/>
            <person name="Secka A."/>
            <person name="Antonio M."/>
            <person name="Oren A."/>
            <person name="Chaudhuri R.R."/>
            <person name="La Ragione R."/>
            <person name="Hildebrand F."/>
            <person name="Pallen M.J."/>
        </authorList>
    </citation>
    <scope>NUCLEOTIDE SEQUENCE</scope>
    <source>
        <strain evidence="18">G3-4614</strain>
    </source>
</reference>
<dbReference type="PANTHER" id="PTHR36701:SF1">
    <property type="entry name" value="EPOXYQUEUOSINE REDUCTASE QUEH"/>
    <property type="match status" value="1"/>
</dbReference>
<dbReference type="EC" id="1.17.99.6" evidence="4 17"/>
<keyword evidence="6 17" id="KW-0004">4Fe-4S</keyword>
<gene>
    <name evidence="17" type="primary">queH</name>
    <name evidence="18" type="ORF">IAC54_07395</name>
</gene>
<comment type="catalytic activity">
    <reaction evidence="16 17">
        <text>epoxyqueuosine(34) in tRNA + AH2 = queuosine(34) in tRNA + A + H2O</text>
        <dbReference type="Rhea" id="RHEA:32159"/>
        <dbReference type="Rhea" id="RHEA-COMP:18571"/>
        <dbReference type="Rhea" id="RHEA-COMP:18582"/>
        <dbReference type="ChEBI" id="CHEBI:13193"/>
        <dbReference type="ChEBI" id="CHEBI:15377"/>
        <dbReference type="ChEBI" id="CHEBI:17499"/>
        <dbReference type="ChEBI" id="CHEBI:194431"/>
        <dbReference type="ChEBI" id="CHEBI:194443"/>
        <dbReference type="EC" id="1.17.99.6"/>
    </reaction>
</comment>
<name>A0A9D9E4Q6_9BACT</name>
<comment type="similarity">
    <text evidence="3 17">Belongs to the QueH family.</text>
</comment>
<dbReference type="HAMAP" id="MF_02089">
    <property type="entry name" value="QueH"/>
    <property type="match status" value="1"/>
</dbReference>
<evidence type="ECO:0000256" key="15">
    <source>
        <dbReference type="ARBA" id="ARBA00031446"/>
    </source>
</evidence>